<accession>A0AAD4BSC7</accession>
<dbReference type="EMBL" id="WHUW01000015">
    <property type="protein sequence ID" value="KAF8438794.1"/>
    <property type="molecule type" value="Genomic_DNA"/>
</dbReference>
<protein>
    <submittedName>
        <fullName evidence="1">Uncharacterized protein</fullName>
    </submittedName>
</protein>
<dbReference type="AlphaFoldDB" id="A0AAD4BSC7"/>
<name>A0AAD4BSC7_BOLED</name>
<evidence type="ECO:0000313" key="1">
    <source>
        <dbReference type="EMBL" id="KAF8438794.1"/>
    </source>
</evidence>
<dbReference type="Proteomes" id="UP001194468">
    <property type="component" value="Unassembled WGS sequence"/>
</dbReference>
<keyword evidence="2" id="KW-1185">Reference proteome</keyword>
<sequence length="139" mass="15833">MQLIAMKFDDPGLPEESTADLASWKWLHCLIKMFSEHSMSSEESSMENGVENVLQVKQMNWQRNIDCELDIIDCKCILDCNIFTPQGSKPLSRKRAYDNPTTSRKPVTGLPVALYDSAWFLQLTECQAEALQPSEEVFV</sequence>
<comment type="caution">
    <text evidence="1">The sequence shown here is derived from an EMBL/GenBank/DDBJ whole genome shotgun (WGS) entry which is preliminary data.</text>
</comment>
<reference evidence="1" key="2">
    <citation type="journal article" date="2020" name="Nat. Commun.">
        <title>Large-scale genome sequencing of mycorrhizal fungi provides insights into the early evolution of symbiotic traits.</title>
        <authorList>
            <person name="Miyauchi S."/>
            <person name="Kiss E."/>
            <person name="Kuo A."/>
            <person name="Drula E."/>
            <person name="Kohler A."/>
            <person name="Sanchez-Garcia M."/>
            <person name="Morin E."/>
            <person name="Andreopoulos B."/>
            <person name="Barry K.W."/>
            <person name="Bonito G."/>
            <person name="Buee M."/>
            <person name="Carver A."/>
            <person name="Chen C."/>
            <person name="Cichocki N."/>
            <person name="Clum A."/>
            <person name="Culley D."/>
            <person name="Crous P.W."/>
            <person name="Fauchery L."/>
            <person name="Girlanda M."/>
            <person name="Hayes R.D."/>
            <person name="Keri Z."/>
            <person name="LaButti K."/>
            <person name="Lipzen A."/>
            <person name="Lombard V."/>
            <person name="Magnuson J."/>
            <person name="Maillard F."/>
            <person name="Murat C."/>
            <person name="Nolan M."/>
            <person name="Ohm R.A."/>
            <person name="Pangilinan J."/>
            <person name="Pereira M.F."/>
            <person name="Perotto S."/>
            <person name="Peter M."/>
            <person name="Pfister S."/>
            <person name="Riley R."/>
            <person name="Sitrit Y."/>
            <person name="Stielow J.B."/>
            <person name="Szollosi G."/>
            <person name="Zifcakova L."/>
            <person name="Stursova M."/>
            <person name="Spatafora J.W."/>
            <person name="Tedersoo L."/>
            <person name="Vaario L.M."/>
            <person name="Yamada A."/>
            <person name="Yan M."/>
            <person name="Wang P."/>
            <person name="Xu J."/>
            <person name="Bruns T."/>
            <person name="Baldrian P."/>
            <person name="Vilgalys R."/>
            <person name="Dunand C."/>
            <person name="Henrissat B."/>
            <person name="Grigoriev I.V."/>
            <person name="Hibbett D."/>
            <person name="Nagy L.G."/>
            <person name="Martin F.M."/>
        </authorList>
    </citation>
    <scope>NUCLEOTIDE SEQUENCE</scope>
    <source>
        <strain evidence="1">BED1</strain>
    </source>
</reference>
<reference evidence="1" key="1">
    <citation type="submission" date="2019-10" db="EMBL/GenBank/DDBJ databases">
        <authorList>
            <consortium name="DOE Joint Genome Institute"/>
            <person name="Kuo A."/>
            <person name="Miyauchi S."/>
            <person name="Kiss E."/>
            <person name="Drula E."/>
            <person name="Kohler A."/>
            <person name="Sanchez-Garcia M."/>
            <person name="Andreopoulos B."/>
            <person name="Barry K.W."/>
            <person name="Bonito G."/>
            <person name="Buee M."/>
            <person name="Carver A."/>
            <person name="Chen C."/>
            <person name="Cichocki N."/>
            <person name="Clum A."/>
            <person name="Culley D."/>
            <person name="Crous P.W."/>
            <person name="Fauchery L."/>
            <person name="Girlanda M."/>
            <person name="Hayes R."/>
            <person name="Keri Z."/>
            <person name="LaButti K."/>
            <person name="Lipzen A."/>
            <person name="Lombard V."/>
            <person name="Magnuson J."/>
            <person name="Maillard F."/>
            <person name="Morin E."/>
            <person name="Murat C."/>
            <person name="Nolan M."/>
            <person name="Ohm R."/>
            <person name="Pangilinan J."/>
            <person name="Pereira M."/>
            <person name="Perotto S."/>
            <person name="Peter M."/>
            <person name="Riley R."/>
            <person name="Sitrit Y."/>
            <person name="Stielow B."/>
            <person name="Szollosi G."/>
            <person name="Zifcakova L."/>
            <person name="Stursova M."/>
            <person name="Spatafora J.W."/>
            <person name="Tedersoo L."/>
            <person name="Vaario L.-M."/>
            <person name="Yamada A."/>
            <person name="Yan M."/>
            <person name="Wang P."/>
            <person name="Xu J."/>
            <person name="Bruns T."/>
            <person name="Baldrian P."/>
            <person name="Vilgalys R."/>
            <person name="Henrissat B."/>
            <person name="Grigoriev I.V."/>
            <person name="Hibbett D."/>
            <person name="Nagy L.G."/>
            <person name="Martin F.M."/>
        </authorList>
    </citation>
    <scope>NUCLEOTIDE SEQUENCE</scope>
    <source>
        <strain evidence="1">BED1</strain>
    </source>
</reference>
<evidence type="ECO:0000313" key="2">
    <source>
        <dbReference type="Proteomes" id="UP001194468"/>
    </source>
</evidence>
<proteinExistence type="predicted"/>
<organism evidence="1 2">
    <name type="scientific">Boletus edulis BED1</name>
    <dbReference type="NCBI Taxonomy" id="1328754"/>
    <lineage>
        <taxon>Eukaryota</taxon>
        <taxon>Fungi</taxon>
        <taxon>Dikarya</taxon>
        <taxon>Basidiomycota</taxon>
        <taxon>Agaricomycotina</taxon>
        <taxon>Agaricomycetes</taxon>
        <taxon>Agaricomycetidae</taxon>
        <taxon>Boletales</taxon>
        <taxon>Boletineae</taxon>
        <taxon>Boletaceae</taxon>
        <taxon>Boletoideae</taxon>
        <taxon>Boletus</taxon>
    </lineage>
</organism>
<gene>
    <name evidence="1" type="ORF">L210DRAFT_3646322</name>
</gene>